<sequence length="696" mass="72694">MFPSKTPANVMAILQDWCGWMGVNAQRSVLILGIPDDSEEEEFQQAVRGAFRHLGRYRVLGKVFRKEIGAKVALIEFADNLSQRLIPQQIQNNREPWTVAFLPQVPDAEFEGRFSFPAQVHEQAFAGAAAGAGAEAEGVDEPGAPGEEGAVGEEGGSSEDEGAAGEEEMGEEGAAGEARGSDGEVEDEEGATEEEGETKGGETEEGEMEEGVLDEEEAGGEAGVSDEDIDEEVVLDAQAIEEAKMSDEEGSGGDVGIVGVLGAVGWAGAAGEGGVLEAGGGDEGSAGDERSGSGSVDGAGAAGQGEGVGDARMSDEGAAGDMGVAGVRGAVGLAGGSGEEGDFDTAGGAHGAGAWTQQWSQDLQSILDNMAYQELRPFSGLEEPGCGGEAFESWLTHANDMLYLWRHIPERERRRRLMESLGGPALDILYGFLEEHPDTPAQECLAALAQAFRGQDMVMAARLKFMTCCQQPQETLFDYMMRLEGLLQVAVEKGGIQPAMVEQLWDQKVLMQAQPNQMLHNNPRKMEMQRGAPGFLEQLSLLQETEAWEAALTENVQVQMQEGVEVCGGGGGGELNVAQGALVSAEGVDPACAGGEASPASEAPGRAAAVSELATEADPDGDRTIKAGPGSSEAKVSTDTQEDENISSAAGPVGPETLVHSGEQEVEEPIPEGLKEESGNEAGAWEASYPKSFLGK</sequence>
<feature type="compositionally biased region" description="Gly residues" evidence="2">
    <location>
        <begin position="275"/>
        <end position="284"/>
    </location>
</feature>
<evidence type="ECO:0000256" key="2">
    <source>
        <dbReference type="SAM" id="MobiDB-lite"/>
    </source>
</evidence>
<feature type="domain" description="Paraneoplastic antigen Ma-like N-terminal" evidence="4">
    <location>
        <begin position="11"/>
        <end position="99"/>
    </location>
</feature>
<feature type="compositionally biased region" description="Low complexity" evidence="2">
    <location>
        <begin position="127"/>
        <end position="148"/>
    </location>
</feature>
<accession>A0A8C6QT39</accession>
<evidence type="ECO:0000256" key="1">
    <source>
        <dbReference type="ARBA" id="ARBA00007024"/>
    </source>
</evidence>
<keyword evidence="6" id="KW-1185">Reference proteome</keyword>
<dbReference type="OMA" id="KAWVQPW"/>
<feature type="compositionally biased region" description="Gly residues" evidence="2">
    <location>
        <begin position="295"/>
        <end position="308"/>
    </location>
</feature>
<reference evidence="5" key="2">
    <citation type="submission" date="2025-09" db="UniProtKB">
        <authorList>
            <consortium name="Ensembl"/>
        </authorList>
    </citation>
    <scope>IDENTIFICATION</scope>
</reference>
<dbReference type="AlphaFoldDB" id="A0A8C6QT39"/>
<organism evidence="5 6">
    <name type="scientific">Nannospalax galili</name>
    <name type="common">Northern Israeli blind subterranean mole rat</name>
    <name type="synonym">Spalax galili</name>
    <dbReference type="NCBI Taxonomy" id="1026970"/>
    <lineage>
        <taxon>Eukaryota</taxon>
        <taxon>Metazoa</taxon>
        <taxon>Chordata</taxon>
        <taxon>Craniata</taxon>
        <taxon>Vertebrata</taxon>
        <taxon>Euteleostomi</taxon>
        <taxon>Mammalia</taxon>
        <taxon>Eutheria</taxon>
        <taxon>Euarchontoglires</taxon>
        <taxon>Glires</taxon>
        <taxon>Rodentia</taxon>
        <taxon>Myomorpha</taxon>
        <taxon>Muroidea</taxon>
        <taxon>Spalacidae</taxon>
        <taxon>Spalacinae</taxon>
        <taxon>Nannospalax</taxon>
    </lineage>
</organism>
<dbReference type="PANTHER" id="PTHR23095">
    <property type="entry name" value="PARANEOPLASTIC ANTIGEN"/>
    <property type="match status" value="1"/>
</dbReference>
<comment type="similarity">
    <text evidence="1">Belongs to the PNMA family.</text>
</comment>
<feature type="region of interest" description="Disordered" evidence="2">
    <location>
        <begin position="275"/>
        <end position="320"/>
    </location>
</feature>
<feature type="compositionally biased region" description="Acidic residues" evidence="2">
    <location>
        <begin position="203"/>
        <end position="230"/>
    </location>
</feature>
<evidence type="ECO:0000313" key="5">
    <source>
        <dbReference type="Ensembl" id="ENSNGAP00000007457.1"/>
    </source>
</evidence>
<feature type="region of interest" description="Disordered" evidence="2">
    <location>
        <begin position="127"/>
        <end position="230"/>
    </location>
</feature>
<feature type="region of interest" description="Disordered" evidence="2">
    <location>
        <begin position="590"/>
        <end position="696"/>
    </location>
</feature>
<dbReference type="Proteomes" id="UP000694381">
    <property type="component" value="Unassembled WGS sequence"/>
</dbReference>
<dbReference type="PANTHER" id="PTHR23095:SF20">
    <property type="entry name" value="PARANEOPLASTIC ANTIGEN MA6E"/>
    <property type="match status" value="1"/>
</dbReference>
<dbReference type="GeneTree" id="ENSGT01030000234522"/>
<dbReference type="InterPro" id="IPR026523">
    <property type="entry name" value="PNMA"/>
</dbReference>
<evidence type="ECO:0000313" key="6">
    <source>
        <dbReference type="Proteomes" id="UP000694381"/>
    </source>
</evidence>
<dbReference type="InterPro" id="IPR048271">
    <property type="entry name" value="PNMA_N"/>
</dbReference>
<evidence type="ECO:0000259" key="3">
    <source>
        <dbReference type="Pfam" id="PF14893"/>
    </source>
</evidence>
<proteinExistence type="inferred from homology"/>
<name>A0A8C6QT39_NANGA</name>
<evidence type="ECO:0000259" key="4">
    <source>
        <dbReference type="Pfam" id="PF20846"/>
    </source>
</evidence>
<protein>
    <submittedName>
        <fullName evidence="5">Predicted gene, 18336</fullName>
    </submittedName>
</protein>
<dbReference type="InterPro" id="IPR048270">
    <property type="entry name" value="PNMA_C"/>
</dbReference>
<feature type="compositionally biased region" description="Acidic residues" evidence="2">
    <location>
        <begin position="156"/>
        <end position="171"/>
    </location>
</feature>
<dbReference type="Pfam" id="PF20846">
    <property type="entry name" value="PNMA_N"/>
    <property type="match status" value="1"/>
</dbReference>
<dbReference type="Ensembl" id="ENSNGAT00000012943.1">
    <property type="protein sequence ID" value="ENSNGAP00000007457.1"/>
    <property type="gene ID" value="ENSNGAG00000010715.1"/>
</dbReference>
<reference evidence="5" key="1">
    <citation type="submission" date="2025-08" db="UniProtKB">
        <authorList>
            <consortium name="Ensembl"/>
        </authorList>
    </citation>
    <scope>IDENTIFICATION</scope>
</reference>
<feature type="domain" description="Paraneoplastic antigen Ma-like C-terminal" evidence="3">
    <location>
        <begin position="378"/>
        <end position="537"/>
    </location>
</feature>
<feature type="compositionally biased region" description="Acidic residues" evidence="2">
    <location>
        <begin position="183"/>
        <end position="196"/>
    </location>
</feature>
<dbReference type="Pfam" id="PF14893">
    <property type="entry name" value="PNMA"/>
    <property type="match status" value="1"/>
</dbReference>